<dbReference type="Pfam" id="PF08464">
    <property type="entry name" value="Gemini_AC4_5_2"/>
    <property type="match status" value="1"/>
</dbReference>
<protein>
    <submittedName>
        <fullName evidence="2">AC5 protein</fullName>
    </submittedName>
</protein>
<proteinExistence type="predicted"/>
<organism evidence="2 3">
    <name type="scientific">Mesta yellow vein mosaic virus [India:Amadalavalasa:2008]</name>
    <dbReference type="NCBI Taxonomy" id="562946"/>
    <lineage>
        <taxon>Viruses</taxon>
        <taxon>Monodnaviria</taxon>
        <taxon>Shotokuvirae</taxon>
        <taxon>Cressdnaviricota</taxon>
        <taxon>Repensiviricetes</taxon>
        <taxon>Geplafuvirales</taxon>
        <taxon>Geminiviridae</taxon>
        <taxon>Begomovirus</taxon>
        <taxon>Mesta yellow vein mosaic virus</taxon>
    </lineage>
</organism>
<feature type="domain" description="Geminivirus AC4/5 conserved" evidence="1">
    <location>
        <begin position="19"/>
        <end position="61"/>
    </location>
</feature>
<dbReference type="InterPro" id="IPR013671">
    <property type="entry name" value="Gemini_AC4/5_cons-dom"/>
</dbReference>
<accession>B6DRV0</accession>
<evidence type="ECO:0000259" key="1">
    <source>
        <dbReference type="Pfam" id="PF08464"/>
    </source>
</evidence>
<dbReference type="Proteomes" id="UP000232871">
    <property type="component" value="Segment dna"/>
</dbReference>
<reference evidence="2 3" key="1">
    <citation type="journal article" date="2009" name="Virus Res.">
        <title>Distribution, epidemiology and molecular variability of the begomovirus complexes associated with yellow vein mosaic disease of mesta in India.</title>
        <authorList>
            <person name="Roy A."/>
            <person name="Acharyya S."/>
            <person name="Das S."/>
            <person name="Ghosh R."/>
            <person name="Paul S."/>
            <person name="Srivastavab R.M."/>
            <person name="Ghosh S.K."/>
        </authorList>
    </citation>
    <scope>NUCLEOTIDE SEQUENCE [LARGE SCALE GENOMIC DNA]</scope>
    <source>
        <strain evidence="2">Amadalavalasa:South India</strain>
    </source>
</reference>
<dbReference type="EMBL" id="FJ159269">
    <property type="protein sequence ID" value="ACI06067.1"/>
    <property type="molecule type" value="Genomic_DNA"/>
</dbReference>
<evidence type="ECO:0000313" key="3">
    <source>
        <dbReference type="Proteomes" id="UP000232871"/>
    </source>
</evidence>
<evidence type="ECO:0000313" key="2">
    <source>
        <dbReference type="EMBL" id="ACI06067.1"/>
    </source>
</evidence>
<gene>
    <name evidence="2" type="primary">AC5</name>
</gene>
<sequence length="109" mass="12129">MGQPSTPSNITKTHNLTYMDYIVSRLKRLDLTWTLTSLRNIWASVHPVHSGLPIHGPVRPHTRLCDADSGGNCTGCIGAVEVQSTTHLRRGGRNDDIGRTLRHNSYNVR</sequence>
<name>B6DRV0_9GEMI</name>